<dbReference type="GO" id="GO:0071973">
    <property type="term" value="P:bacterial-type flagellum-dependent cell motility"/>
    <property type="evidence" value="ECO:0007669"/>
    <property type="project" value="InterPro"/>
</dbReference>
<dbReference type="AlphaFoldDB" id="A0A1M4WA86"/>
<accession>A0A1M4WA86</accession>
<dbReference type="PANTHER" id="PTHR34653:SF1">
    <property type="entry name" value="FLAGELLAR HOOK-BASAL BODY COMPLEX PROTEIN FLIE"/>
    <property type="match status" value="1"/>
</dbReference>
<comment type="similarity">
    <text evidence="2">Belongs to the FliE family.</text>
</comment>
<evidence type="ECO:0000313" key="5">
    <source>
        <dbReference type="Proteomes" id="UP000184295"/>
    </source>
</evidence>
<protein>
    <submittedName>
        <fullName evidence="4">Hook-basal body complex protein FliE</fullName>
    </submittedName>
</protein>
<dbReference type="GO" id="GO:0009425">
    <property type="term" value="C:bacterial-type flagellum basal body"/>
    <property type="evidence" value="ECO:0007669"/>
    <property type="project" value="UniProtKB-SubCell"/>
</dbReference>
<dbReference type="RefSeq" id="WP_178138756.1">
    <property type="nucleotide sequence ID" value="NZ_FQUL01000023.1"/>
</dbReference>
<keyword evidence="5" id="KW-1185">Reference proteome</keyword>
<name>A0A1M4WA86_9ACTN</name>
<evidence type="ECO:0000256" key="2">
    <source>
        <dbReference type="ARBA" id="ARBA00009272"/>
    </source>
</evidence>
<evidence type="ECO:0000256" key="1">
    <source>
        <dbReference type="ARBA" id="ARBA00004117"/>
    </source>
</evidence>
<organism evidence="4 5">
    <name type="scientific">Ferrithrix thermotolerans DSM 19514</name>
    <dbReference type="NCBI Taxonomy" id="1121881"/>
    <lineage>
        <taxon>Bacteria</taxon>
        <taxon>Bacillati</taxon>
        <taxon>Actinomycetota</taxon>
        <taxon>Acidimicrobiia</taxon>
        <taxon>Acidimicrobiales</taxon>
        <taxon>Acidimicrobiaceae</taxon>
        <taxon>Ferrithrix</taxon>
    </lineage>
</organism>
<comment type="subcellular location">
    <subcellularLocation>
        <location evidence="1">Bacterial flagellum basal body</location>
    </subcellularLocation>
</comment>
<evidence type="ECO:0000313" key="4">
    <source>
        <dbReference type="EMBL" id="SHE78070.1"/>
    </source>
</evidence>
<dbReference type="EMBL" id="FQUL01000023">
    <property type="protein sequence ID" value="SHE78070.1"/>
    <property type="molecule type" value="Genomic_DNA"/>
</dbReference>
<dbReference type="GO" id="GO:0005198">
    <property type="term" value="F:structural molecule activity"/>
    <property type="evidence" value="ECO:0007669"/>
    <property type="project" value="InterPro"/>
</dbReference>
<reference evidence="5" key="1">
    <citation type="submission" date="2016-11" db="EMBL/GenBank/DDBJ databases">
        <authorList>
            <person name="Varghese N."/>
            <person name="Submissions S."/>
        </authorList>
    </citation>
    <scope>NUCLEOTIDE SEQUENCE [LARGE SCALE GENOMIC DNA]</scope>
    <source>
        <strain evidence="5">DSM 19514</strain>
    </source>
</reference>
<keyword evidence="3" id="KW-0975">Bacterial flagellum</keyword>
<proteinExistence type="inferred from homology"/>
<dbReference type="STRING" id="1121881.SAMN02745225_01609"/>
<evidence type="ECO:0000256" key="3">
    <source>
        <dbReference type="ARBA" id="ARBA00023143"/>
    </source>
</evidence>
<dbReference type="Proteomes" id="UP000184295">
    <property type="component" value="Unassembled WGS sequence"/>
</dbReference>
<dbReference type="GO" id="GO:0003774">
    <property type="term" value="F:cytoskeletal motor activity"/>
    <property type="evidence" value="ECO:0007669"/>
    <property type="project" value="InterPro"/>
</dbReference>
<sequence>MIPAIPPISSSISGVSSIAQALSTQTPAAQSAATQPSPQSSFGSILAQAVDQMQTSQVNAQSQAVQVAAGGGNVTSATIAATQATLETELAVSLRNAVTSALNQVMATPF</sequence>
<dbReference type="Pfam" id="PF02049">
    <property type="entry name" value="FliE"/>
    <property type="match status" value="1"/>
</dbReference>
<dbReference type="InterPro" id="IPR001624">
    <property type="entry name" value="FliE"/>
</dbReference>
<gene>
    <name evidence="4" type="ORF">SAMN02745225_01609</name>
</gene>
<dbReference type="PANTHER" id="PTHR34653">
    <property type="match status" value="1"/>
</dbReference>